<dbReference type="GeneID" id="64600095"/>
<dbReference type="RefSeq" id="XP_041161835.1">
    <property type="nucleotide sequence ID" value="XM_041306331.1"/>
</dbReference>
<dbReference type="Pfam" id="PF17667">
    <property type="entry name" value="Pkinase_fungal"/>
    <property type="match status" value="2"/>
</dbReference>
<accession>A0A9P7ATI2</accession>
<dbReference type="EMBL" id="JABBWE010000019">
    <property type="protein sequence ID" value="KAG1796319.1"/>
    <property type="molecule type" value="Genomic_DNA"/>
</dbReference>
<name>A0A9P7ATI2_9AGAM</name>
<dbReference type="InterPro" id="IPR011009">
    <property type="entry name" value="Kinase-like_dom_sf"/>
</dbReference>
<dbReference type="InterPro" id="IPR040976">
    <property type="entry name" value="Pkinase_fungal"/>
</dbReference>
<keyword evidence="4" id="KW-1185">Reference proteome</keyword>
<feature type="compositionally biased region" description="Low complexity" evidence="1">
    <location>
        <begin position="415"/>
        <end position="429"/>
    </location>
</feature>
<proteinExistence type="predicted"/>
<sequence>MSIPVNDVPTLNRMTTIELDRLVTTEPQSLANGSLGHLLHLICKPFTANIPQAHTLRIKLSKILHRDTWINTIFSQNSPDNIVPLYDSQAGLWNWALPTTPPQSSANSNNTLPQPAVKKFTHEEIFSSFLNTLGTAMAESEDKLITLSATRTWSVSNSTVAVFGSNIKCKPDLMLSDDIKPKWGNIHYKPAQRIVKAADTQAYLLLSNQPWRRFALILSFTHQYHKLRVLLYDHAGGIVTPHIKIHQNPNAFAQIIAAVVFGSPECIGYDSMVAFWKNVPLPPPLGADMPGYRPFKNLPARATRSITFPAEPDSESLAALLEDLQELPLDNEAGSIHSSSDALEPILPADDTLELMSNDNLESLKDPIEEPLVLPPPPPVPFPTSYLPPQPLAVTSVPLLGLASQPLQGADTACSSTPHPSHFPHTPQSPAEPCGHIRGLVGRGTVCYLVSLDKEEYIIKDHWVQGGEEKVLNEINMLKAMSGVPGVPKLVDYWKVERSDDVVDQTWHYRHTENPSIRGTHCTHVHLIMKPCACPLHAFQMLKEFVRVIRDIVIVQCMAVDHDILHCDCSLYNAMIMEGLNNSRRLLIDWEFAVFITSNDKYSMVAQAQSLLCCARFLPNWHNCRLRQHNKKHGNPPPKLWCCHHLASLKALGMTLNPFFYVFAYFCIKYSGPNCKEPQESIADSLPDSWSNINLDVCKLRKVYFFAVSLEEACLANQFHPYFAKLIPLAKEWRAILKDNMEARCRDSHLSMSDIQPSYPFNSLPVSAHIRRTSHSRSRARALCTRLTRTSHTISRSSRARPYRPSIHPLSLLIYCVIDLPGRHITTLEDNEERSSTNENLKKSAAEFTKHLKKWQAEGGSMEPESVPQLAKWKKHEAADSGSASEVTWATMDSDGSDQIYAD</sequence>
<dbReference type="PANTHER" id="PTHR38248">
    <property type="entry name" value="FUNK1 6"/>
    <property type="match status" value="1"/>
</dbReference>
<dbReference type="AlphaFoldDB" id="A0A9P7ATI2"/>
<feature type="region of interest" description="Disordered" evidence="1">
    <location>
        <begin position="410"/>
        <end position="430"/>
    </location>
</feature>
<dbReference type="SUPFAM" id="SSF56112">
    <property type="entry name" value="Protein kinase-like (PK-like)"/>
    <property type="match status" value="1"/>
</dbReference>
<feature type="domain" description="Fungal-type protein kinase" evidence="2">
    <location>
        <begin position="201"/>
        <end position="273"/>
    </location>
</feature>
<protein>
    <recommendedName>
        <fullName evidence="2">Fungal-type protein kinase domain-containing protein</fullName>
    </recommendedName>
</protein>
<evidence type="ECO:0000313" key="3">
    <source>
        <dbReference type="EMBL" id="KAG1796319.1"/>
    </source>
</evidence>
<dbReference type="OrthoDB" id="5584477at2759"/>
<organism evidence="3 4">
    <name type="scientific">Suillus plorans</name>
    <dbReference type="NCBI Taxonomy" id="116603"/>
    <lineage>
        <taxon>Eukaryota</taxon>
        <taxon>Fungi</taxon>
        <taxon>Dikarya</taxon>
        <taxon>Basidiomycota</taxon>
        <taxon>Agaricomycotina</taxon>
        <taxon>Agaricomycetes</taxon>
        <taxon>Agaricomycetidae</taxon>
        <taxon>Boletales</taxon>
        <taxon>Suillineae</taxon>
        <taxon>Suillaceae</taxon>
        <taxon>Suillus</taxon>
    </lineage>
</organism>
<evidence type="ECO:0000313" key="4">
    <source>
        <dbReference type="Proteomes" id="UP000719766"/>
    </source>
</evidence>
<dbReference type="Proteomes" id="UP000719766">
    <property type="component" value="Unassembled WGS sequence"/>
</dbReference>
<gene>
    <name evidence="3" type="ORF">HD556DRAFT_1441626</name>
</gene>
<feature type="region of interest" description="Disordered" evidence="1">
    <location>
        <begin position="853"/>
        <end position="903"/>
    </location>
</feature>
<evidence type="ECO:0000259" key="2">
    <source>
        <dbReference type="Pfam" id="PF17667"/>
    </source>
</evidence>
<evidence type="ECO:0000256" key="1">
    <source>
        <dbReference type="SAM" id="MobiDB-lite"/>
    </source>
</evidence>
<dbReference type="PANTHER" id="PTHR38248:SF2">
    <property type="entry name" value="FUNK1 11"/>
    <property type="match status" value="1"/>
</dbReference>
<feature type="domain" description="Fungal-type protein kinase" evidence="2">
    <location>
        <begin position="436"/>
        <end position="667"/>
    </location>
</feature>
<reference evidence="3" key="1">
    <citation type="journal article" date="2020" name="New Phytol.">
        <title>Comparative genomics reveals dynamic genome evolution in host specialist ectomycorrhizal fungi.</title>
        <authorList>
            <person name="Lofgren L.A."/>
            <person name="Nguyen N.H."/>
            <person name="Vilgalys R."/>
            <person name="Ruytinx J."/>
            <person name="Liao H.L."/>
            <person name="Branco S."/>
            <person name="Kuo A."/>
            <person name="LaButti K."/>
            <person name="Lipzen A."/>
            <person name="Andreopoulos W."/>
            <person name="Pangilinan J."/>
            <person name="Riley R."/>
            <person name="Hundley H."/>
            <person name="Na H."/>
            <person name="Barry K."/>
            <person name="Grigoriev I.V."/>
            <person name="Stajich J.E."/>
            <person name="Kennedy P.G."/>
        </authorList>
    </citation>
    <scope>NUCLEOTIDE SEQUENCE</scope>
    <source>
        <strain evidence="3">S12</strain>
    </source>
</reference>
<comment type="caution">
    <text evidence="3">The sequence shown here is derived from an EMBL/GenBank/DDBJ whole genome shotgun (WGS) entry which is preliminary data.</text>
</comment>